<evidence type="ECO:0000256" key="4">
    <source>
        <dbReference type="ARBA" id="ARBA00023125"/>
    </source>
</evidence>
<dbReference type="SUPFAM" id="SSF57701">
    <property type="entry name" value="Zn2/Cys6 DNA-binding domain"/>
    <property type="match status" value="1"/>
</dbReference>
<keyword evidence="5" id="KW-0804">Transcription</keyword>
<feature type="region of interest" description="Disordered" evidence="7">
    <location>
        <begin position="1"/>
        <end position="27"/>
    </location>
</feature>
<reference evidence="8" key="1">
    <citation type="journal article" date="2020" name="Phytopathology">
        <title>Genome Sequence Resources of Colletotrichum truncatum, C. plurivorum, C. musicola, and C. sojae: Four Species Pathogenic to Soybean (Glycine max).</title>
        <authorList>
            <person name="Rogerio F."/>
            <person name="Boufleur T.R."/>
            <person name="Ciampi-Guillardi M."/>
            <person name="Sukno S.A."/>
            <person name="Thon M.R."/>
            <person name="Massola Junior N.S."/>
            <person name="Baroncelli R."/>
        </authorList>
    </citation>
    <scope>NUCLEOTIDE SEQUENCE</scope>
    <source>
        <strain evidence="8">LFN00145</strain>
    </source>
</reference>
<dbReference type="InterPro" id="IPR052360">
    <property type="entry name" value="Transcr_Regulatory_Proteins"/>
</dbReference>
<evidence type="ECO:0000256" key="2">
    <source>
        <dbReference type="ARBA" id="ARBA00022833"/>
    </source>
</evidence>
<evidence type="ECO:0000256" key="3">
    <source>
        <dbReference type="ARBA" id="ARBA00023015"/>
    </source>
</evidence>
<accession>A0A8H6JAA2</accession>
<feature type="compositionally biased region" description="Low complexity" evidence="7">
    <location>
        <begin position="101"/>
        <end position="111"/>
    </location>
</feature>
<keyword evidence="6" id="KW-0539">Nucleus</keyword>
<keyword evidence="1" id="KW-0479">Metal-binding</keyword>
<evidence type="ECO:0000313" key="8">
    <source>
        <dbReference type="EMBL" id="KAF6808875.1"/>
    </source>
</evidence>
<keyword evidence="3" id="KW-0805">Transcription regulation</keyword>
<dbReference type="GO" id="GO:0000981">
    <property type="term" value="F:DNA-binding transcription factor activity, RNA polymerase II-specific"/>
    <property type="evidence" value="ECO:0007669"/>
    <property type="project" value="InterPro"/>
</dbReference>
<dbReference type="PANTHER" id="PTHR36206">
    <property type="entry name" value="ASPERCRYPTIN BIOSYNTHESIS CLUSTER-SPECIFIC TRANSCRIPTION REGULATOR ATNN-RELATED"/>
    <property type="match status" value="1"/>
</dbReference>
<evidence type="ECO:0000313" key="9">
    <source>
        <dbReference type="Proteomes" id="UP000654918"/>
    </source>
</evidence>
<gene>
    <name evidence="8" type="ORF">CPLU01_15597</name>
</gene>
<dbReference type="CDD" id="cd00067">
    <property type="entry name" value="GAL4"/>
    <property type="match status" value="1"/>
</dbReference>
<dbReference type="PANTHER" id="PTHR36206:SF12">
    <property type="entry name" value="ASPERCRYPTIN BIOSYNTHESIS CLUSTER-SPECIFIC TRANSCRIPTION REGULATOR ATNN-RELATED"/>
    <property type="match status" value="1"/>
</dbReference>
<evidence type="ECO:0000256" key="5">
    <source>
        <dbReference type="ARBA" id="ARBA00023163"/>
    </source>
</evidence>
<comment type="caution">
    <text evidence="8">The sequence shown here is derived from an EMBL/GenBank/DDBJ whole genome shotgun (WGS) entry which is preliminary data.</text>
</comment>
<name>A0A8H6JAA2_9PEZI</name>
<dbReference type="EMBL" id="WIGO01000558">
    <property type="protein sequence ID" value="KAF6808875.1"/>
    <property type="molecule type" value="Genomic_DNA"/>
</dbReference>
<dbReference type="Proteomes" id="UP000654918">
    <property type="component" value="Unassembled WGS sequence"/>
</dbReference>
<dbReference type="InterPro" id="IPR001138">
    <property type="entry name" value="Zn2Cys6_DnaBD"/>
</dbReference>
<dbReference type="InterPro" id="IPR021858">
    <property type="entry name" value="Fun_TF"/>
</dbReference>
<protein>
    <submittedName>
        <fullName evidence="8">C6 zinc finger domain protein</fullName>
    </submittedName>
</protein>
<keyword evidence="2" id="KW-0862">Zinc</keyword>
<dbReference type="Gene3D" id="4.10.240.10">
    <property type="entry name" value="Zn(2)-C6 fungal-type DNA-binding domain"/>
    <property type="match status" value="1"/>
</dbReference>
<evidence type="ECO:0000256" key="6">
    <source>
        <dbReference type="ARBA" id="ARBA00023242"/>
    </source>
</evidence>
<evidence type="ECO:0000256" key="7">
    <source>
        <dbReference type="SAM" id="MobiDB-lite"/>
    </source>
</evidence>
<dbReference type="GO" id="GO:0003677">
    <property type="term" value="F:DNA binding"/>
    <property type="evidence" value="ECO:0007669"/>
    <property type="project" value="UniProtKB-KW"/>
</dbReference>
<dbReference type="Pfam" id="PF11951">
    <property type="entry name" value="Fungal_trans_2"/>
    <property type="match status" value="1"/>
</dbReference>
<evidence type="ECO:0000256" key="1">
    <source>
        <dbReference type="ARBA" id="ARBA00022723"/>
    </source>
</evidence>
<dbReference type="AlphaFoldDB" id="A0A8H6JAA2"/>
<organism evidence="8 9">
    <name type="scientific">Colletotrichum plurivorum</name>
    <dbReference type="NCBI Taxonomy" id="2175906"/>
    <lineage>
        <taxon>Eukaryota</taxon>
        <taxon>Fungi</taxon>
        <taxon>Dikarya</taxon>
        <taxon>Ascomycota</taxon>
        <taxon>Pezizomycotina</taxon>
        <taxon>Sordariomycetes</taxon>
        <taxon>Hypocreomycetidae</taxon>
        <taxon>Glomerellales</taxon>
        <taxon>Glomerellaceae</taxon>
        <taxon>Colletotrichum</taxon>
        <taxon>Colletotrichum orchidearum species complex</taxon>
    </lineage>
</organism>
<dbReference type="InterPro" id="IPR036864">
    <property type="entry name" value="Zn2-C6_fun-type_DNA-bd_sf"/>
</dbReference>
<proteinExistence type="predicted"/>
<keyword evidence="4" id="KW-0238">DNA-binding</keyword>
<feature type="region of interest" description="Disordered" evidence="7">
    <location>
        <begin position="85"/>
        <end position="111"/>
    </location>
</feature>
<sequence length="597" mass="66574">MPLDMQIPGTGVFSLDPTPRKPKRTRASASKVFFPEEQVRTGCLTWLPFALCRTIFPPHGTDCFVPRIRHVKCDEAKPTCKRCKKDKHKCDGYANQPPPQAKRSPSAPAPATATTAMTISSILEQQRRSRVIMHLTPPVDWDISGTSLERTMFHHVNTCTVPDFGPATPLAKLWSNYILPLGYYSDSVKHAVVALGVAHRAFLEDPLLESTPSDSALALNDLANKHYRMAVAEAIRVMADPSPVNIRVTLACCLVFVCLEIVRGQYDKAVQHLRSGSKVLESLHQAALASRRDPLSIAPSERALIETVDRHFDQLCDVTNMFSCMGMDAAILIEDDVVPDLSFFTRPDDSDRNGPITSVSEARYQLHYVELAMSEAFDKATMSCSVSCRTCSSDCSSSFSTPASNSSKEAEWEEAERKFRAWGARFEAFEAGLVENGTKMTPAEEDELKSLRFSKRSWEVFKAHDTPCAMKDSDMSQLAALVDMAEDVILSKPSAARPSFSLAADAVPSLSYICAYCEDPALERRIIDLLRRMRRREGMWDSQEMANLYEFIARAKMDNTWKDEYNWESLPNVARMMSSLSISGRERSATPSPLTLL</sequence>
<dbReference type="GO" id="GO:0008270">
    <property type="term" value="F:zinc ion binding"/>
    <property type="evidence" value="ECO:0007669"/>
    <property type="project" value="InterPro"/>
</dbReference>
<keyword evidence="9" id="KW-1185">Reference proteome</keyword>